<dbReference type="PANTHER" id="PTHR11533:SF174">
    <property type="entry name" value="PUROMYCIN-SENSITIVE AMINOPEPTIDASE-RELATED"/>
    <property type="match status" value="1"/>
</dbReference>
<evidence type="ECO:0000259" key="14">
    <source>
        <dbReference type="Pfam" id="PF01433"/>
    </source>
</evidence>
<comment type="similarity">
    <text evidence="3">Belongs to the peptidase M1 family.</text>
</comment>
<dbReference type="Proteomes" id="UP000515947">
    <property type="component" value="Chromosome"/>
</dbReference>
<dbReference type="AlphaFoldDB" id="A0A7G9R9U3"/>
<dbReference type="InterPro" id="IPR024571">
    <property type="entry name" value="ERAP1-like_C_dom"/>
</dbReference>
<comment type="cofactor">
    <cofactor evidence="2">
        <name>Zn(2+)</name>
        <dbReference type="ChEBI" id="CHEBI:29105"/>
    </cofactor>
</comment>
<dbReference type="InterPro" id="IPR042097">
    <property type="entry name" value="Aminopeptidase_N-like_N_sf"/>
</dbReference>
<evidence type="ECO:0000313" key="17">
    <source>
        <dbReference type="EMBL" id="QNN52368.1"/>
    </source>
</evidence>
<dbReference type="InterPro" id="IPR012778">
    <property type="entry name" value="Pept_M1_aminopeptidase"/>
</dbReference>
<dbReference type="GO" id="GO:0016020">
    <property type="term" value="C:membrane"/>
    <property type="evidence" value="ECO:0007669"/>
    <property type="project" value="TreeGrafter"/>
</dbReference>
<dbReference type="GO" id="GO:0006508">
    <property type="term" value="P:proteolysis"/>
    <property type="evidence" value="ECO:0007669"/>
    <property type="project" value="UniProtKB-KW"/>
</dbReference>
<evidence type="ECO:0000256" key="13">
    <source>
        <dbReference type="ARBA" id="ARBA00031533"/>
    </source>
</evidence>
<keyword evidence="6 17" id="KW-0031">Aminopeptidase</keyword>
<dbReference type="GO" id="GO:0016285">
    <property type="term" value="F:alanyl aminopeptidase activity"/>
    <property type="evidence" value="ECO:0007669"/>
    <property type="project" value="UniProtKB-EC"/>
</dbReference>
<sequence length="818" mass="90033">MNAPRSISQVEAQARAELVEVVRYDLELDFTGLLEGEAMRATSRISFRCNEAGADTFVDCLAEVEEATLNGRALPTGQLPGGRIPLSDLAEQNELVVRSVQTNTAQAQGVHRTVDPADGEVYVWTTFEPDDARRVFACFDQPDLKAVFGIEAVVPEAWTATSNSGAAEVTGSGATRRWAFADTPALSTYNIVVNAGPFHEIRSERGDHDLGLFCRQSLVPLLERDAEEYFDVTSSGLAFFGEQFGLEFPQRRYDQVFVPDLGGAMENFGCVTWSDAVLFRRTPSYADRELRALVLLHEMAHMWFGDMVTMQWWDDLWLNESFAEWASHWAAVRCTEFTDAWAGQLASDKQLAYAADLAPTTHPIRQPIVDVEAVAASFDAITYPKGASTLKQLVALVGEPVFLAALRRYFTKHAWANTTLHDLILELEHESGRDLDEWVASWLGTAGTDRLVVERSGTEAHIRVEPPQGRGPLLHRLDVGLYVDQGGRLVRDAVRELEVRGDTTLTDIDADTLLLVNDGDLTFASVLPDPVSLDRMLGRGGGFPDPLSRCLAATTAWNLLVRGETDAAGFVRCAVDVLRHETAPSVVEPVLTLARQAADLWSSKADREALQVAVADACLLLVEQPEHRLGAIRTLAGTATTPEQLEALDRLATDTDQRWRRLTRLAELDRFDAEEAERLLAEDPDPDAEKRALAARTAQPDAAVKRAAWDRVFDEVGVGASAVPSVGKSFWRPGQEELLRPFAEEFLQVLPAIGERGMMAGMSLVAAMLPPVGVDEEYLDRLVAAVQPPEIPELVRQRVTEQADTVRRMLRARGGTDA</sequence>
<dbReference type="Gene3D" id="1.10.390.10">
    <property type="entry name" value="Neutral Protease Domain 2"/>
    <property type="match status" value="1"/>
</dbReference>
<keyword evidence="7" id="KW-0645">Protease</keyword>
<dbReference type="GO" id="GO:0070006">
    <property type="term" value="F:metalloaminopeptidase activity"/>
    <property type="evidence" value="ECO:0007669"/>
    <property type="project" value="TreeGrafter"/>
</dbReference>
<evidence type="ECO:0000256" key="11">
    <source>
        <dbReference type="ARBA" id="ARBA00023049"/>
    </source>
</evidence>
<dbReference type="InterPro" id="IPR045357">
    <property type="entry name" value="Aminopeptidase_N-like_N"/>
</dbReference>
<dbReference type="InterPro" id="IPR027268">
    <property type="entry name" value="Peptidase_M4/M1_CTD_sf"/>
</dbReference>
<accession>A0A7G9R9U3</accession>
<dbReference type="Pfam" id="PF01433">
    <property type="entry name" value="Peptidase_M1"/>
    <property type="match status" value="1"/>
</dbReference>
<evidence type="ECO:0000256" key="2">
    <source>
        <dbReference type="ARBA" id="ARBA00001947"/>
    </source>
</evidence>
<dbReference type="CDD" id="cd09602">
    <property type="entry name" value="M1_APN"/>
    <property type="match status" value="1"/>
</dbReference>
<keyword evidence="18" id="KW-1185">Reference proteome</keyword>
<keyword evidence="8" id="KW-0479">Metal-binding</keyword>
<evidence type="ECO:0000313" key="18">
    <source>
        <dbReference type="Proteomes" id="UP000515947"/>
    </source>
</evidence>
<dbReference type="GO" id="GO:0005737">
    <property type="term" value="C:cytoplasm"/>
    <property type="evidence" value="ECO:0007669"/>
    <property type="project" value="TreeGrafter"/>
</dbReference>
<dbReference type="GO" id="GO:0042277">
    <property type="term" value="F:peptide binding"/>
    <property type="evidence" value="ECO:0007669"/>
    <property type="project" value="TreeGrafter"/>
</dbReference>
<reference evidence="17 18" key="1">
    <citation type="submission" date="2020-08" db="EMBL/GenBank/DDBJ databases">
        <title>Genome sequence of Nocardioides mesophilus KACC 16243T.</title>
        <authorList>
            <person name="Hyun D.-W."/>
            <person name="Bae J.-W."/>
        </authorList>
    </citation>
    <scope>NUCLEOTIDE SEQUENCE [LARGE SCALE GENOMIC DNA]</scope>
    <source>
        <strain evidence="17 18">KACC 16243</strain>
    </source>
</reference>
<dbReference type="KEGG" id="nmes:H9L09_18095"/>
<dbReference type="InterPro" id="IPR014782">
    <property type="entry name" value="Peptidase_M1_dom"/>
</dbReference>
<evidence type="ECO:0000256" key="7">
    <source>
        <dbReference type="ARBA" id="ARBA00022670"/>
    </source>
</evidence>
<feature type="domain" description="Aminopeptidase N-like N-terminal" evidence="16">
    <location>
        <begin position="119"/>
        <end position="189"/>
    </location>
</feature>
<proteinExistence type="inferred from homology"/>
<evidence type="ECO:0000256" key="6">
    <source>
        <dbReference type="ARBA" id="ARBA00022438"/>
    </source>
</evidence>
<evidence type="ECO:0000256" key="10">
    <source>
        <dbReference type="ARBA" id="ARBA00022833"/>
    </source>
</evidence>
<protein>
    <recommendedName>
        <fullName evidence="5">Aminopeptidase N</fullName>
        <ecNumber evidence="4">3.4.11.2</ecNumber>
    </recommendedName>
    <alternativeName>
        <fullName evidence="12">Alanine aminopeptidase</fullName>
    </alternativeName>
    <alternativeName>
        <fullName evidence="13">Lysyl aminopeptidase</fullName>
    </alternativeName>
</protein>
<evidence type="ECO:0000259" key="15">
    <source>
        <dbReference type="Pfam" id="PF11838"/>
    </source>
</evidence>
<dbReference type="GO" id="GO:0008270">
    <property type="term" value="F:zinc ion binding"/>
    <property type="evidence" value="ECO:0007669"/>
    <property type="project" value="InterPro"/>
</dbReference>
<dbReference type="SUPFAM" id="SSF55486">
    <property type="entry name" value="Metalloproteases ('zincins'), catalytic domain"/>
    <property type="match status" value="1"/>
</dbReference>
<dbReference type="NCBIfam" id="TIGR02412">
    <property type="entry name" value="pepN_strep_liv"/>
    <property type="match status" value="1"/>
</dbReference>
<evidence type="ECO:0000256" key="8">
    <source>
        <dbReference type="ARBA" id="ARBA00022723"/>
    </source>
</evidence>
<feature type="domain" description="Peptidase M1 membrane alanine aminopeptidase" evidence="14">
    <location>
        <begin position="230"/>
        <end position="442"/>
    </location>
</feature>
<organism evidence="17 18">
    <name type="scientific">Nocardioides mesophilus</name>
    <dbReference type="NCBI Taxonomy" id="433659"/>
    <lineage>
        <taxon>Bacteria</taxon>
        <taxon>Bacillati</taxon>
        <taxon>Actinomycetota</taxon>
        <taxon>Actinomycetes</taxon>
        <taxon>Propionibacteriales</taxon>
        <taxon>Nocardioidaceae</taxon>
        <taxon>Nocardioides</taxon>
    </lineage>
</organism>
<dbReference type="Pfam" id="PF17900">
    <property type="entry name" value="Peptidase_M1_N"/>
    <property type="match status" value="1"/>
</dbReference>
<feature type="domain" description="ERAP1-like C-terminal" evidence="15">
    <location>
        <begin position="514"/>
        <end position="808"/>
    </location>
</feature>
<name>A0A7G9R9U3_9ACTN</name>
<dbReference type="RefSeq" id="WP_187578210.1">
    <property type="nucleotide sequence ID" value="NZ_CP060713.1"/>
</dbReference>
<evidence type="ECO:0000256" key="3">
    <source>
        <dbReference type="ARBA" id="ARBA00010136"/>
    </source>
</evidence>
<dbReference type="EC" id="3.4.11.2" evidence="4"/>
<evidence type="ECO:0000256" key="12">
    <source>
        <dbReference type="ARBA" id="ARBA00029811"/>
    </source>
</evidence>
<evidence type="ECO:0000256" key="9">
    <source>
        <dbReference type="ARBA" id="ARBA00022801"/>
    </source>
</evidence>
<dbReference type="EMBL" id="CP060713">
    <property type="protein sequence ID" value="QNN52368.1"/>
    <property type="molecule type" value="Genomic_DNA"/>
</dbReference>
<evidence type="ECO:0000256" key="5">
    <source>
        <dbReference type="ARBA" id="ARBA00015611"/>
    </source>
</evidence>
<evidence type="ECO:0000256" key="4">
    <source>
        <dbReference type="ARBA" id="ARBA00012564"/>
    </source>
</evidence>
<dbReference type="SUPFAM" id="SSF63737">
    <property type="entry name" value="Leukotriene A4 hydrolase N-terminal domain"/>
    <property type="match status" value="1"/>
</dbReference>
<evidence type="ECO:0000259" key="16">
    <source>
        <dbReference type="Pfam" id="PF17900"/>
    </source>
</evidence>
<keyword evidence="9 17" id="KW-0378">Hydrolase</keyword>
<dbReference type="GO" id="GO:0043171">
    <property type="term" value="P:peptide catabolic process"/>
    <property type="evidence" value="ECO:0007669"/>
    <property type="project" value="TreeGrafter"/>
</dbReference>
<evidence type="ECO:0000256" key="1">
    <source>
        <dbReference type="ARBA" id="ARBA00000098"/>
    </source>
</evidence>
<dbReference type="InterPro" id="IPR050344">
    <property type="entry name" value="Peptidase_M1_aminopeptidases"/>
</dbReference>
<dbReference type="Pfam" id="PF11838">
    <property type="entry name" value="ERAP1_C"/>
    <property type="match status" value="1"/>
</dbReference>
<comment type="catalytic activity">
    <reaction evidence="1">
        <text>Release of an N-terminal amino acid, Xaa-|-Yaa- from a peptide, amide or arylamide. Xaa is preferably Ala, but may be most amino acids including Pro (slow action). When a terminal hydrophobic residue is followed by a prolyl residue, the two may be released as an intact Xaa-Pro dipeptide.</text>
        <dbReference type="EC" id="3.4.11.2"/>
    </reaction>
</comment>
<dbReference type="Gene3D" id="2.60.40.1730">
    <property type="entry name" value="tricorn interacting facor f3 domain"/>
    <property type="match status" value="1"/>
</dbReference>
<dbReference type="InterPro" id="IPR001930">
    <property type="entry name" value="Peptidase_M1"/>
</dbReference>
<keyword evidence="10" id="KW-0862">Zinc</keyword>
<dbReference type="GO" id="GO:0005615">
    <property type="term" value="C:extracellular space"/>
    <property type="evidence" value="ECO:0007669"/>
    <property type="project" value="TreeGrafter"/>
</dbReference>
<dbReference type="PANTHER" id="PTHR11533">
    <property type="entry name" value="PROTEASE M1 ZINC METALLOPROTEASE"/>
    <property type="match status" value="1"/>
</dbReference>
<dbReference type="PRINTS" id="PR00756">
    <property type="entry name" value="ALADIPTASE"/>
</dbReference>
<keyword evidence="11" id="KW-0482">Metalloprotease</keyword>
<gene>
    <name evidence="17" type="primary">pepN</name>
    <name evidence="17" type="ORF">H9L09_18095</name>
</gene>